<sequence length="105" mass="12254">MPLSGLSVEMIRYHCPSKLCVSEILQVYSSRRDGYRFETRFHRRSAVYVNLVDVESDFRCRTSSWCGILKSGWSNRCRPRHLSKVQNCEVHHKVILVLLLSVTLI</sequence>
<protein>
    <submittedName>
        <fullName evidence="1">Uncharacterized protein</fullName>
    </submittedName>
</protein>
<organism evidence="1 2">
    <name type="scientific">Araneus ventricosus</name>
    <name type="common">Orbweaver spider</name>
    <name type="synonym">Epeira ventricosa</name>
    <dbReference type="NCBI Taxonomy" id="182803"/>
    <lineage>
        <taxon>Eukaryota</taxon>
        <taxon>Metazoa</taxon>
        <taxon>Ecdysozoa</taxon>
        <taxon>Arthropoda</taxon>
        <taxon>Chelicerata</taxon>
        <taxon>Arachnida</taxon>
        <taxon>Araneae</taxon>
        <taxon>Araneomorphae</taxon>
        <taxon>Entelegynae</taxon>
        <taxon>Araneoidea</taxon>
        <taxon>Araneidae</taxon>
        <taxon>Araneus</taxon>
    </lineage>
</organism>
<dbReference type="AlphaFoldDB" id="A0A4Y2RKI8"/>
<dbReference type="EMBL" id="BGPR01017200">
    <property type="protein sequence ID" value="GBN75415.1"/>
    <property type="molecule type" value="Genomic_DNA"/>
</dbReference>
<name>A0A4Y2RKI8_ARAVE</name>
<accession>A0A4Y2RKI8</accession>
<gene>
    <name evidence="1" type="ORF">AVEN_27103_1</name>
</gene>
<evidence type="ECO:0000313" key="2">
    <source>
        <dbReference type="Proteomes" id="UP000499080"/>
    </source>
</evidence>
<dbReference type="Proteomes" id="UP000499080">
    <property type="component" value="Unassembled WGS sequence"/>
</dbReference>
<reference evidence="1 2" key="1">
    <citation type="journal article" date="2019" name="Sci. Rep.">
        <title>Orb-weaving spider Araneus ventricosus genome elucidates the spidroin gene catalogue.</title>
        <authorList>
            <person name="Kono N."/>
            <person name="Nakamura H."/>
            <person name="Ohtoshi R."/>
            <person name="Moran D.A.P."/>
            <person name="Shinohara A."/>
            <person name="Yoshida Y."/>
            <person name="Fujiwara M."/>
            <person name="Mori M."/>
            <person name="Tomita M."/>
            <person name="Arakawa K."/>
        </authorList>
    </citation>
    <scope>NUCLEOTIDE SEQUENCE [LARGE SCALE GENOMIC DNA]</scope>
</reference>
<comment type="caution">
    <text evidence="1">The sequence shown here is derived from an EMBL/GenBank/DDBJ whole genome shotgun (WGS) entry which is preliminary data.</text>
</comment>
<keyword evidence="2" id="KW-1185">Reference proteome</keyword>
<evidence type="ECO:0000313" key="1">
    <source>
        <dbReference type="EMBL" id="GBN75415.1"/>
    </source>
</evidence>
<proteinExistence type="predicted"/>